<protein>
    <recommendedName>
        <fullName evidence="3">YAG7-like dimerisation domain-containing protein</fullName>
    </recommendedName>
</protein>
<keyword evidence="1" id="KW-0175">Coiled coil</keyword>
<gene>
    <name evidence="4" type="ORF">MERGE_003190</name>
</gene>
<feature type="region of interest" description="Disordered" evidence="2">
    <location>
        <begin position="298"/>
        <end position="326"/>
    </location>
</feature>
<sequence>MERDVRSEYSDILYKRLRAYLKKKQRLERVEEQFNGPEREKLNKDQIILLQNKDQVLYPLKELEEIWKQFCCLMAQEKEAKQKEIEMAEKIAMKQAQERKKEKEQVWTLVKFLKYASLTRHTPTNDAEYNRTVEKVLQMVYEADENSIQVVEKLYEGSEELIEESERVTYKYMKEQIEEKAEEIQKTVEYTLEDPQEPPKMPSYGLQESLEQMTFNKPSKVASPSNKKARGPYERINFLNESEIEGLSLKDSLTTDYSAGSMDSLTNTLYNHYPVNNNMFSMASMGHYHEMQNSTSVSWKEPRLNHQSTQHWSTERRSPLPNHESR</sequence>
<feature type="coiled-coil region" evidence="1">
    <location>
        <begin position="78"/>
        <end position="105"/>
    </location>
</feature>
<dbReference type="Pfam" id="PF26434">
    <property type="entry name" value="YAG7_C"/>
    <property type="match status" value="1"/>
</dbReference>
<evidence type="ECO:0000313" key="5">
    <source>
        <dbReference type="Proteomes" id="UP000663699"/>
    </source>
</evidence>
<dbReference type="InterPro" id="IPR058602">
    <property type="entry name" value="YAG7_dimerisation_dom"/>
</dbReference>
<organism evidence="4 5">
    <name type="scientific">Pneumocystis wakefieldiae</name>
    <dbReference type="NCBI Taxonomy" id="38082"/>
    <lineage>
        <taxon>Eukaryota</taxon>
        <taxon>Fungi</taxon>
        <taxon>Dikarya</taxon>
        <taxon>Ascomycota</taxon>
        <taxon>Taphrinomycotina</taxon>
        <taxon>Pneumocystomycetes</taxon>
        <taxon>Pneumocystaceae</taxon>
        <taxon>Pneumocystis</taxon>
    </lineage>
</organism>
<evidence type="ECO:0000259" key="3">
    <source>
        <dbReference type="Pfam" id="PF26434"/>
    </source>
</evidence>
<evidence type="ECO:0000256" key="2">
    <source>
        <dbReference type="SAM" id="MobiDB-lite"/>
    </source>
</evidence>
<evidence type="ECO:0000313" key="4">
    <source>
        <dbReference type="EMBL" id="QSL66053.1"/>
    </source>
</evidence>
<evidence type="ECO:0000256" key="1">
    <source>
        <dbReference type="SAM" id="Coils"/>
    </source>
</evidence>
<dbReference type="Proteomes" id="UP000663699">
    <property type="component" value="Chromosome 9"/>
</dbReference>
<dbReference type="AlphaFoldDB" id="A0A899FZQ8"/>
<reference evidence="4" key="1">
    <citation type="submission" date="2020-06" db="EMBL/GenBank/DDBJ databases">
        <title>Genomes of multiple members of Pneumocystis genus reveal paths to human pathogen Pneumocystis jirovecii.</title>
        <authorList>
            <person name="Cisse O.H."/>
            <person name="Ma L."/>
            <person name="Dekker J."/>
            <person name="Khil P."/>
            <person name="Jo J."/>
            <person name="Brenchley J."/>
            <person name="Blair R."/>
            <person name="Pahar B."/>
            <person name="Chabe M."/>
            <person name="Van Rompay K.A."/>
            <person name="Keesler R."/>
            <person name="Sukura A."/>
            <person name="Hirsch V."/>
            <person name="Kutty G."/>
            <person name="Liu Y."/>
            <person name="Peng L."/>
            <person name="Chen J."/>
            <person name="Song J."/>
            <person name="Weissenbacher-Lang C."/>
            <person name="Xu J."/>
            <person name="Upham N.S."/>
            <person name="Stajich J.E."/>
            <person name="Cuomo C.A."/>
            <person name="Cushion M.T."/>
            <person name="Kovacs J.A."/>
        </authorList>
    </citation>
    <scope>NUCLEOTIDE SEQUENCE</scope>
    <source>
        <strain evidence="4">2A</strain>
    </source>
</reference>
<name>A0A899FZQ8_9ASCO</name>
<keyword evidence="5" id="KW-1185">Reference proteome</keyword>
<accession>A0A899FZQ8</accession>
<dbReference type="OrthoDB" id="5399559at2759"/>
<proteinExistence type="predicted"/>
<feature type="compositionally biased region" description="Basic and acidic residues" evidence="2">
    <location>
        <begin position="313"/>
        <end position="326"/>
    </location>
</feature>
<feature type="domain" description="YAG7-like dimerisation" evidence="3">
    <location>
        <begin position="100"/>
        <end position="180"/>
    </location>
</feature>
<dbReference type="EMBL" id="CP054540">
    <property type="protein sequence ID" value="QSL66053.1"/>
    <property type="molecule type" value="Genomic_DNA"/>
</dbReference>